<dbReference type="FunFam" id="3.40.50.300:FF:000134">
    <property type="entry name" value="Iron-enterobactin ABC transporter ATP-binding protein"/>
    <property type="match status" value="1"/>
</dbReference>
<dbReference type="BioCyc" id="EBAC796937-HMP:GMGH-1697-MONOMER"/>
<dbReference type="PROSITE" id="PS00211">
    <property type="entry name" value="ABC_TRANSPORTER_1"/>
    <property type="match status" value="1"/>
</dbReference>
<dbReference type="RefSeq" id="WP_009525918.1">
    <property type="nucleotide sequence ID" value="NZ_JH414558.1"/>
</dbReference>
<dbReference type="InterPro" id="IPR050153">
    <property type="entry name" value="Metal_Ion_Import_ABC"/>
</dbReference>
<dbReference type="PANTHER" id="PTHR42734">
    <property type="entry name" value="METAL TRANSPORT SYSTEM ATP-BINDING PROTEIN TM_0124-RELATED"/>
    <property type="match status" value="1"/>
</dbReference>
<comment type="caution">
    <text evidence="6">The sequence shown here is derived from an EMBL/GenBank/DDBJ whole genome shotgun (WGS) entry which is preliminary data.</text>
</comment>
<name>G9WZT8_9FIRM</name>
<keyword evidence="2" id="KW-0813">Transport</keyword>
<evidence type="ECO:0000259" key="5">
    <source>
        <dbReference type="PROSITE" id="PS50893"/>
    </source>
</evidence>
<dbReference type="InterPro" id="IPR017871">
    <property type="entry name" value="ABC_transporter-like_CS"/>
</dbReference>
<dbReference type="Pfam" id="PF00005">
    <property type="entry name" value="ABC_tran"/>
    <property type="match status" value="1"/>
</dbReference>
<reference evidence="6 7" key="1">
    <citation type="submission" date="2011-08" db="EMBL/GenBank/DDBJ databases">
        <title>The Genome Sequence of Eubacteriaceae bacterium ACC19a.</title>
        <authorList>
            <consortium name="The Broad Institute Genome Sequencing Platform"/>
            <person name="Earl A."/>
            <person name="Ward D."/>
            <person name="Feldgarden M."/>
            <person name="Gevers D."/>
            <person name="Sizova M."/>
            <person name="Hazen A."/>
            <person name="Epstein S."/>
            <person name="Young S.K."/>
            <person name="Zeng Q."/>
            <person name="Gargeya S."/>
            <person name="Fitzgerald M."/>
            <person name="Haas B."/>
            <person name="Abouelleil A."/>
            <person name="Alvarado L."/>
            <person name="Arachchi H.M."/>
            <person name="Berlin A."/>
            <person name="Brown A."/>
            <person name="Chapman S.B."/>
            <person name="Chen Z."/>
            <person name="Dunbar C."/>
            <person name="Freedman E."/>
            <person name="Gearin G."/>
            <person name="Gellesch M."/>
            <person name="Goldberg J."/>
            <person name="Griggs A."/>
            <person name="Gujja S."/>
            <person name="Heiman D."/>
            <person name="Howarth C."/>
            <person name="Larson L."/>
            <person name="Lui A."/>
            <person name="MacDonald P.J.P."/>
            <person name="Montmayeur A."/>
            <person name="Murphy C."/>
            <person name="Neiman D."/>
            <person name="Pearson M."/>
            <person name="Priest M."/>
            <person name="Roberts A."/>
            <person name="Saif S."/>
            <person name="Shea T."/>
            <person name="Shenoy N."/>
            <person name="Sisk P."/>
            <person name="Stolte C."/>
            <person name="Sykes S."/>
            <person name="Wortman J."/>
            <person name="Nusbaum C."/>
            <person name="Birren B."/>
        </authorList>
    </citation>
    <scope>NUCLEOTIDE SEQUENCE [LARGE SCALE GENOMIC DNA]</scope>
    <source>
        <strain evidence="6 7">ACC19a</strain>
    </source>
</reference>
<dbReference type="InterPro" id="IPR003439">
    <property type="entry name" value="ABC_transporter-like_ATP-bd"/>
</dbReference>
<comment type="similarity">
    <text evidence="1">Belongs to the ABC transporter superfamily.</text>
</comment>
<dbReference type="CDD" id="cd03235">
    <property type="entry name" value="ABC_Metallic_Cations"/>
    <property type="match status" value="1"/>
</dbReference>
<dbReference type="Gene3D" id="3.40.50.300">
    <property type="entry name" value="P-loop containing nucleotide triphosphate hydrolases"/>
    <property type="match status" value="1"/>
</dbReference>
<evidence type="ECO:0000256" key="2">
    <source>
        <dbReference type="ARBA" id="ARBA00022448"/>
    </source>
</evidence>
<dbReference type="HOGENOM" id="CLU_000604_1_11_9"/>
<dbReference type="SUPFAM" id="SSF52540">
    <property type="entry name" value="P-loop containing nucleoside triphosphate hydrolases"/>
    <property type="match status" value="1"/>
</dbReference>
<proteinExistence type="inferred from homology"/>
<gene>
    <name evidence="6" type="ORF">HMPREF9629_01689</name>
</gene>
<accession>G9WZT8</accession>
<dbReference type="InterPro" id="IPR003593">
    <property type="entry name" value="AAA+_ATPase"/>
</dbReference>
<feature type="domain" description="ABC transporter" evidence="5">
    <location>
        <begin position="4"/>
        <end position="236"/>
    </location>
</feature>
<evidence type="ECO:0000256" key="3">
    <source>
        <dbReference type="ARBA" id="ARBA00022741"/>
    </source>
</evidence>
<dbReference type="PROSITE" id="PS50893">
    <property type="entry name" value="ABC_TRANSPORTER_2"/>
    <property type="match status" value="1"/>
</dbReference>
<evidence type="ECO:0000256" key="4">
    <source>
        <dbReference type="ARBA" id="ARBA00022840"/>
    </source>
</evidence>
<dbReference type="GO" id="GO:0016887">
    <property type="term" value="F:ATP hydrolysis activity"/>
    <property type="evidence" value="ECO:0007669"/>
    <property type="project" value="InterPro"/>
</dbReference>
<dbReference type="SMART" id="SM00382">
    <property type="entry name" value="AAA"/>
    <property type="match status" value="1"/>
</dbReference>
<dbReference type="PANTHER" id="PTHR42734:SF5">
    <property type="entry name" value="IRON TRANSPORT SYSTEM ATP-BINDING PROTEIN HI_0361-RELATED"/>
    <property type="match status" value="1"/>
</dbReference>
<evidence type="ECO:0000256" key="1">
    <source>
        <dbReference type="ARBA" id="ARBA00005417"/>
    </source>
</evidence>
<keyword evidence="4" id="KW-0067">ATP-binding</keyword>
<evidence type="ECO:0000313" key="7">
    <source>
        <dbReference type="Proteomes" id="UP000006437"/>
    </source>
</evidence>
<dbReference type="InterPro" id="IPR027417">
    <property type="entry name" value="P-loop_NTPase"/>
</dbReference>
<evidence type="ECO:0000313" key="6">
    <source>
        <dbReference type="EMBL" id="EHL15718.1"/>
    </source>
</evidence>
<dbReference type="EMBL" id="AFZE01000009">
    <property type="protein sequence ID" value="EHL15718.1"/>
    <property type="molecule type" value="Genomic_DNA"/>
</dbReference>
<protein>
    <recommendedName>
        <fullName evidence="5">ABC transporter domain-containing protein</fullName>
    </recommendedName>
</protein>
<dbReference type="Proteomes" id="UP000006437">
    <property type="component" value="Unassembled WGS sequence"/>
</dbReference>
<organism evidence="6 7">
    <name type="scientific">Peptoanaerobacter stomatis</name>
    <dbReference type="NCBI Taxonomy" id="796937"/>
    <lineage>
        <taxon>Bacteria</taxon>
        <taxon>Bacillati</taxon>
        <taxon>Bacillota</taxon>
        <taxon>Clostridia</taxon>
        <taxon>Peptostreptococcales</taxon>
        <taxon>Filifactoraceae</taxon>
        <taxon>Peptoanaerobacter</taxon>
    </lineage>
</organism>
<sequence length="239" mass="26855">MNAVKVEDLTVAYGKTPVLWDIDANFEENKITAIIGPNGAGKSTLLKSILGFIKPVAGSIKIFDNDIDKSRLQVAYVPQSNSVNWDFPINVQDVVLMGRYRSIGIIKTISKDEKQKALNALEQMDLLDLKNRQISQLSGGQKQRVFIARALCQDAKLLIMDEPLAGVDKVSEKIIMNKVKNLKKDGKTIICVHHDLNTIKEYFDNIVMINKFFVAGGDINNYFTKENIDKTYKEVAYDI</sequence>
<keyword evidence="3" id="KW-0547">Nucleotide-binding</keyword>
<dbReference type="AlphaFoldDB" id="G9WZT8"/>
<dbReference type="GO" id="GO:0005524">
    <property type="term" value="F:ATP binding"/>
    <property type="evidence" value="ECO:0007669"/>
    <property type="project" value="UniProtKB-KW"/>
</dbReference>
<dbReference type="PATRIC" id="fig|796937.3.peg.883"/>